<evidence type="ECO:0000313" key="2">
    <source>
        <dbReference type="Proteomes" id="UP000224336"/>
    </source>
</evidence>
<dbReference type="EMBL" id="KU521356">
    <property type="protein sequence ID" value="ANM44823.1"/>
    <property type="molecule type" value="Genomic_DNA"/>
</dbReference>
<evidence type="ECO:0000313" key="1">
    <source>
        <dbReference type="EMBL" id="ANM44823.1"/>
    </source>
</evidence>
<protein>
    <submittedName>
        <fullName evidence="1">Uncharacterized protein</fullName>
    </submittedName>
</protein>
<accession>A0A192Y4Z9</accession>
<reference evidence="1 2" key="1">
    <citation type="journal article" date="2016" name="Sci. Rep.">
        <title>A proposed integrated approach for the preclinical evaluation of phage therapy in Pseudomonas infections.</title>
        <authorList>
            <person name="Danis-Wlodarczyk K."/>
            <person name="Vandenheuvel D."/>
            <person name="Jang H.B."/>
            <person name="Briers Y."/>
            <person name="Olszak T."/>
            <person name="Arabski M."/>
            <person name="Wasik S."/>
            <person name="Drabik M."/>
            <person name="Higgins G."/>
            <person name="Tyrrell J."/>
            <person name="Harvey B.J."/>
            <person name="Noben J.P."/>
            <person name="Lavigne R."/>
            <person name="Drulis-Kawa Z."/>
        </authorList>
    </citation>
    <scope>NUCLEOTIDE SEQUENCE [LARGE SCALE GENOMIC DNA]</scope>
</reference>
<gene>
    <name evidence="1" type="ORF">KTN4_065</name>
</gene>
<dbReference type="Proteomes" id="UP000224336">
    <property type="component" value="Segment"/>
</dbReference>
<organism evidence="1 2">
    <name type="scientific">Pseudomonas phage KTN4</name>
    <dbReference type="NCBI Taxonomy" id="1862701"/>
    <lineage>
        <taxon>Viruses</taxon>
        <taxon>Duplodnaviria</taxon>
        <taxon>Heunggongvirae</taxon>
        <taxon>Uroviricota</taxon>
        <taxon>Caudoviricetes</taxon>
        <taxon>Chimalliviridae</taxon>
        <taxon>Phikzvirus</taxon>
        <taxon>Phikzvirus phiKZ</taxon>
    </lineage>
</organism>
<name>A0A192Y4Z9_9CAUD</name>
<proteinExistence type="predicted"/>
<sequence>MMHPLLYRQQEMQRINDANNITPGQQGMTSFVVINISDIWPIVNKMADVVVNKSYNTPYPYTEHQSIEQLWYQAINAYIEFLAQQPTQPIIGVDYYLQEYFPSVAPVIMQDKYALSILNMWFAAVCKTLASKLQSEIAYLYQNGYGVERIQSIAVDQHNQGYILEGEDFGMDCYNDVD</sequence>